<protein>
    <recommendedName>
        <fullName evidence="6">Chromo domain-containing protein</fullName>
    </recommendedName>
</protein>
<comment type="subunit">
    <text evidence="1">Component of the NuA4 histone acetyltransferase complex.</text>
</comment>
<feature type="region of interest" description="Disordered" evidence="3">
    <location>
        <begin position="111"/>
        <end position="315"/>
    </location>
</feature>
<feature type="compositionally biased region" description="Basic and acidic residues" evidence="3">
    <location>
        <begin position="111"/>
        <end position="120"/>
    </location>
</feature>
<dbReference type="eggNOG" id="ENOG502S6DU">
    <property type="taxonomic scope" value="Eukaryota"/>
</dbReference>
<proteinExistence type="predicted"/>
<evidence type="ECO:0000256" key="1">
    <source>
        <dbReference type="ARBA" id="ARBA00011353"/>
    </source>
</evidence>
<keyword evidence="2" id="KW-0175">Coiled coil</keyword>
<feature type="region of interest" description="Disordered" evidence="3">
    <location>
        <begin position="809"/>
        <end position="840"/>
    </location>
</feature>
<dbReference type="Gene3D" id="3.40.50.12360">
    <property type="match status" value="1"/>
</dbReference>
<feature type="region of interest" description="Disordered" evidence="3">
    <location>
        <begin position="1"/>
        <end position="36"/>
    </location>
</feature>
<feature type="coiled-coil region" evidence="2">
    <location>
        <begin position="1016"/>
        <end position="1064"/>
    </location>
</feature>
<feature type="compositionally biased region" description="Low complexity" evidence="3">
    <location>
        <begin position="450"/>
        <end position="459"/>
    </location>
</feature>
<evidence type="ECO:0008006" key="6">
    <source>
        <dbReference type="Google" id="ProtNLM"/>
    </source>
</evidence>
<feature type="compositionally biased region" description="Basic and acidic residues" evidence="3">
    <location>
        <begin position="440"/>
        <end position="449"/>
    </location>
</feature>
<sequence length="1165" mass="130810">MTGPARKRVRKRGSTSFSRYRRPKRSKPTVEEPSLEERKKICAEYESFNEVGEDYWLVQDILRHRRGRRKGTLEYLVLWADHPRTGQRFPPEWLASDKVTEPAKEEYWAKLTAENDKVAEDGNAAEGDQTVKKPDGEEKPKGQENPKGEGNPDCEGSPEREKVSEGKETAGSEDAVEIADQDIPEDIAVDNGEPVSPYVPSTRIQSVSALSSARLASEEFSERVNSYSPSEPSARPKSVRTRDRSSRSKTTEPHPPISPEFSNQDRRSSWDWTDEAHTPTRGVSPSQESHPPLPAEPPVADTTIPPTFPRSRGPSEQLLGFSSIKFFGHSPTLSSASKPLDRGVVPTSFLLEESGLRVEEIARRFWDPSYRPAFMRPRFCAEDPAFSNMDLPTGSTINPPALQLPEAAMVRGSAAPTSIYDVTLGGSALPIQDSIEEEEHASNSERFSSESKTSSSQQSVENERNATQIAELVQPSLPILGPAEYAIALPCEGKINSTYSDIIKAKEKSIKKFISRHESLGSSNGSLNRAQERNDMNELVQRLHDTVTHMDLGLPGISTQHSLESQELAAYTNYASAKFSFLGHLVNMLKTTDCSILIMAREGPVQDLLDQYLKMKHVNVKRPDRIARSKSPTPDRLTTDFQVELVSTWSTHELAIYPRPVLMIAFDASFDSQDPQVARIRSLRSERQHELMPVLHLLVANSSEHVDRCLPKSMPSHQRLKALVRATYQAWPNLGGKPKSLPLPSEEPEGRPLDFTDIQLSIRKGLERRLVMLAGLVTQAAISPNFDANWKLGLMPELHLQLTELEEPHFKRSGATTRAETPKEALAGSGTPASRADTPSGRKRLLDVEGFLPALQKRQRLTPLGDSVEASGRIDAQYQLAHLQDHVKRLEAELETERDARRKAEQDRDHAHEHLAQWKQDHANLQRRYEKRMTQCHELEKQKQKLLKTMENNRTRNERIAESDVALRQKNAELQKELVVVREEIKAGGGDAAAVELAREEARTLLAKNTGLEKSLENTRKDFEFTRTQYQEASNKAVDLANQVKDLEEEVTNLTKQAGDEKRRLREINYEDSIKRHLDKISEIRLECKSRDMLLRKLEEENRLLKRNRGIQTRGSSVQPPGSPGLDGHGGNRTRSRQGSPAPGLFANSHHNSVANRGSLLRHER</sequence>
<comment type="caution">
    <text evidence="4">The sequence shown here is derived from an EMBL/GenBank/DDBJ whole genome shotgun (WGS) entry which is preliminary data.</text>
</comment>
<dbReference type="Pfam" id="PF11496">
    <property type="entry name" value="HDA2-3"/>
    <property type="match status" value="1"/>
</dbReference>
<dbReference type="GeneID" id="19191633"/>
<feature type="compositionally biased region" description="Acidic residues" evidence="3">
    <location>
        <begin position="174"/>
        <end position="188"/>
    </location>
</feature>
<dbReference type="InterPro" id="IPR038609">
    <property type="entry name" value="HDA1_su2/3_sf"/>
</dbReference>
<evidence type="ECO:0000313" key="5">
    <source>
        <dbReference type="Proteomes" id="UP000019471"/>
    </source>
</evidence>
<evidence type="ECO:0000256" key="3">
    <source>
        <dbReference type="SAM" id="MobiDB-lite"/>
    </source>
</evidence>
<keyword evidence="5" id="KW-1185">Reference proteome</keyword>
<feature type="compositionally biased region" description="Polar residues" evidence="3">
    <location>
        <begin position="1110"/>
        <end position="1120"/>
    </location>
</feature>
<feature type="region of interest" description="Disordered" evidence="3">
    <location>
        <begin position="1106"/>
        <end position="1165"/>
    </location>
</feature>
<evidence type="ECO:0000313" key="4">
    <source>
        <dbReference type="EMBL" id="EXJ69854.1"/>
    </source>
</evidence>
<feature type="compositionally biased region" description="Basic and acidic residues" evidence="3">
    <location>
        <begin position="240"/>
        <end position="252"/>
    </location>
</feature>
<feature type="region of interest" description="Disordered" evidence="3">
    <location>
        <begin position="436"/>
        <end position="465"/>
    </location>
</feature>
<dbReference type="SUPFAM" id="SSF54160">
    <property type="entry name" value="Chromo domain-like"/>
    <property type="match status" value="1"/>
</dbReference>
<dbReference type="InterPro" id="IPR021006">
    <property type="entry name" value="Hda2/3"/>
</dbReference>
<dbReference type="CDD" id="cd00024">
    <property type="entry name" value="CD_CSD"/>
    <property type="match status" value="1"/>
</dbReference>
<feature type="compositionally biased region" description="Basic residues" evidence="3">
    <location>
        <begin position="1"/>
        <end position="27"/>
    </location>
</feature>
<dbReference type="PANTHER" id="PTHR32258">
    <property type="entry name" value="PROTEIN NETWORKED 4A"/>
    <property type="match status" value="1"/>
</dbReference>
<name>W9XHN3_9EURO</name>
<evidence type="ECO:0000256" key="2">
    <source>
        <dbReference type="SAM" id="Coils"/>
    </source>
</evidence>
<accession>W9XHN3</accession>
<reference evidence="4 5" key="1">
    <citation type="submission" date="2013-03" db="EMBL/GenBank/DDBJ databases">
        <title>The Genome Sequence of Cladophialophora psammophila CBS 110553.</title>
        <authorList>
            <consortium name="The Broad Institute Genomics Platform"/>
            <person name="Cuomo C."/>
            <person name="de Hoog S."/>
            <person name="Gorbushina A."/>
            <person name="Walker B."/>
            <person name="Young S.K."/>
            <person name="Zeng Q."/>
            <person name="Gargeya S."/>
            <person name="Fitzgerald M."/>
            <person name="Haas B."/>
            <person name="Abouelleil A."/>
            <person name="Allen A.W."/>
            <person name="Alvarado L."/>
            <person name="Arachchi H.M."/>
            <person name="Berlin A.M."/>
            <person name="Chapman S.B."/>
            <person name="Gainer-Dewar J."/>
            <person name="Goldberg J."/>
            <person name="Griggs A."/>
            <person name="Gujja S."/>
            <person name="Hansen M."/>
            <person name="Howarth C."/>
            <person name="Imamovic A."/>
            <person name="Ireland A."/>
            <person name="Larimer J."/>
            <person name="McCowan C."/>
            <person name="Murphy C."/>
            <person name="Pearson M."/>
            <person name="Poon T.W."/>
            <person name="Priest M."/>
            <person name="Roberts A."/>
            <person name="Saif S."/>
            <person name="Shea T."/>
            <person name="Sisk P."/>
            <person name="Sykes S."/>
            <person name="Wortman J."/>
            <person name="Nusbaum C."/>
            <person name="Birren B."/>
        </authorList>
    </citation>
    <scope>NUCLEOTIDE SEQUENCE [LARGE SCALE GENOMIC DNA]</scope>
    <source>
        <strain evidence="4 5">CBS 110553</strain>
    </source>
</reference>
<feature type="compositionally biased region" description="Basic and acidic residues" evidence="3">
    <location>
        <begin position="157"/>
        <end position="170"/>
    </location>
</feature>
<feature type="compositionally biased region" description="Low complexity" evidence="3">
    <location>
        <begin position="206"/>
        <end position="215"/>
    </location>
</feature>
<dbReference type="Gene3D" id="2.40.50.40">
    <property type="match status" value="1"/>
</dbReference>
<dbReference type="InterPro" id="IPR051861">
    <property type="entry name" value="NET_actin-binding_domain"/>
</dbReference>
<dbReference type="GO" id="GO:0070823">
    <property type="term" value="C:HDA1 complex"/>
    <property type="evidence" value="ECO:0007669"/>
    <property type="project" value="InterPro"/>
</dbReference>
<dbReference type="STRING" id="1182543.W9XHN3"/>
<dbReference type="AlphaFoldDB" id="W9XHN3"/>
<gene>
    <name evidence="4" type="ORF">A1O5_06926</name>
</gene>
<dbReference type="RefSeq" id="XP_007745706.1">
    <property type="nucleotide sequence ID" value="XM_007747516.1"/>
</dbReference>
<dbReference type="EMBL" id="AMGX01000010">
    <property type="protein sequence ID" value="EXJ69854.1"/>
    <property type="molecule type" value="Genomic_DNA"/>
</dbReference>
<feature type="compositionally biased region" description="Basic and acidic residues" evidence="3">
    <location>
        <begin position="263"/>
        <end position="278"/>
    </location>
</feature>
<dbReference type="OrthoDB" id="3647690at2759"/>
<organism evidence="4 5">
    <name type="scientific">Cladophialophora psammophila CBS 110553</name>
    <dbReference type="NCBI Taxonomy" id="1182543"/>
    <lineage>
        <taxon>Eukaryota</taxon>
        <taxon>Fungi</taxon>
        <taxon>Dikarya</taxon>
        <taxon>Ascomycota</taxon>
        <taxon>Pezizomycotina</taxon>
        <taxon>Eurotiomycetes</taxon>
        <taxon>Chaetothyriomycetidae</taxon>
        <taxon>Chaetothyriales</taxon>
        <taxon>Herpotrichiellaceae</taxon>
        <taxon>Cladophialophora</taxon>
    </lineage>
</organism>
<dbReference type="PANTHER" id="PTHR32258:SF28">
    <property type="entry name" value="PROTEIN NETWORKED 3A-RELATED"/>
    <property type="match status" value="1"/>
</dbReference>
<feature type="compositionally biased region" description="Basic and acidic residues" evidence="3">
    <location>
        <begin position="129"/>
        <end position="147"/>
    </location>
</feature>
<feature type="coiled-coil region" evidence="2">
    <location>
        <begin position="873"/>
        <end position="956"/>
    </location>
</feature>
<dbReference type="InterPro" id="IPR016197">
    <property type="entry name" value="Chromo-like_dom_sf"/>
</dbReference>
<dbReference type="HOGENOM" id="CLU_006112_0_0_1"/>
<dbReference type="Proteomes" id="UP000019471">
    <property type="component" value="Unassembled WGS sequence"/>
</dbReference>